<accession>A0A0C9YR59</accession>
<protein>
    <submittedName>
        <fullName evidence="2">Uncharacterized protein</fullName>
    </submittedName>
</protein>
<feature type="coiled-coil region" evidence="1">
    <location>
        <begin position="45"/>
        <end position="72"/>
    </location>
</feature>
<reference evidence="2 3" key="1">
    <citation type="submission" date="2014-04" db="EMBL/GenBank/DDBJ databases">
        <authorList>
            <consortium name="DOE Joint Genome Institute"/>
            <person name="Kuo A."/>
            <person name="Kohler A."/>
            <person name="Costa M.D."/>
            <person name="Nagy L.G."/>
            <person name="Floudas D."/>
            <person name="Copeland A."/>
            <person name="Barry K.W."/>
            <person name="Cichocki N."/>
            <person name="Veneault-Fourrey C."/>
            <person name="LaButti K."/>
            <person name="Lindquist E.A."/>
            <person name="Lipzen A."/>
            <person name="Lundell T."/>
            <person name="Morin E."/>
            <person name="Murat C."/>
            <person name="Sun H."/>
            <person name="Tunlid A."/>
            <person name="Henrissat B."/>
            <person name="Grigoriev I.V."/>
            <person name="Hibbett D.S."/>
            <person name="Martin F."/>
            <person name="Nordberg H.P."/>
            <person name="Cantor M.N."/>
            <person name="Hua S.X."/>
        </authorList>
    </citation>
    <scope>NUCLEOTIDE SEQUENCE [LARGE SCALE GENOMIC DNA]</scope>
    <source>
        <strain evidence="2 3">441</strain>
    </source>
</reference>
<evidence type="ECO:0000313" key="3">
    <source>
        <dbReference type="Proteomes" id="UP000054018"/>
    </source>
</evidence>
<gene>
    <name evidence="2" type="ORF">PISMIDRAFT_674880</name>
</gene>
<sequence>MPSKKEMQQAYRSKETQGFQDLHYALQAADPQVPIQRDVARYQLLSMAAKRLGELIREKQELLRELSGLRQQSSRPSAVYVPNELLCVPDQAFSSVTLSMDSGYDDGCVPYPQEMRTSTYNVISTDASVHSAYYGSPYYTGGRS</sequence>
<dbReference type="Proteomes" id="UP000054018">
    <property type="component" value="Unassembled WGS sequence"/>
</dbReference>
<evidence type="ECO:0000313" key="2">
    <source>
        <dbReference type="EMBL" id="KIK27510.1"/>
    </source>
</evidence>
<dbReference type="EMBL" id="KN833696">
    <property type="protein sequence ID" value="KIK27510.1"/>
    <property type="molecule type" value="Genomic_DNA"/>
</dbReference>
<reference evidence="3" key="2">
    <citation type="submission" date="2015-01" db="EMBL/GenBank/DDBJ databases">
        <title>Evolutionary Origins and Diversification of the Mycorrhizal Mutualists.</title>
        <authorList>
            <consortium name="DOE Joint Genome Institute"/>
            <consortium name="Mycorrhizal Genomics Consortium"/>
            <person name="Kohler A."/>
            <person name="Kuo A."/>
            <person name="Nagy L.G."/>
            <person name="Floudas D."/>
            <person name="Copeland A."/>
            <person name="Barry K.W."/>
            <person name="Cichocki N."/>
            <person name="Veneault-Fourrey C."/>
            <person name="LaButti K."/>
            <person name="Lindquist E.A."/>
            <person name="Lipzen A."/>
            <person name="Lundell T."/>
            <person name="Morin E."/>
            <person name="Murat C."/>
            <person name="Riley R."/>
            <person name="Ohm R."/>
            <person name="Sun H."/>
            <person name="Tunlid A."/>
            <person name="Henrissat B."/>
            <person name="Grigoriev I.V."/>
            <person name="Hibbett D.S."/>
            <person name="Martin F."/>
        </authorList>
    </citation>
    <scope>NUCLEOTIDE SEQUENCE [LARGE SCALE GENOMIC DNA]</scope>
    <source>
        <strain evidence="3">441</strain>
    </source>
</reference>
<keyword evidence="1" id="KW-0175">Coiled coil</keyword>
<keyword evidence="3" id="KW-1185">Reference proteome</keyword>
<proteinExistence type="predicted"/>
<dbReference type="AlphaFoldDB" id="A0A0C9YR59"/>
<evidence type="ECO:0000256" key="1">
    <source>
        <dbReference type="SAM" id="Coils"/>
    </source>
</evidence>
<dbReference type="HOGENOM" id="CLU_1797216_0_0_1"/>
<organism evidence="2 3">
    <name type="scientific">Pisolithus microcarpus 441</name>
    <dbReference type="NCBI Taxonomy" id="765257"/>
    <lineage>
        <taxon>Eukaryota</taxon>
        <taxon>Fungi</taxon>
        <taxon>Dikarya</taxon>
        <taxon>Basidiomycota</taxon>
        <taxon>Agaricomycotina</taxon>
        <taxon>Agaricomycetes</taxon>
        <taxon>Agaricomycetidae</taxon>
        <taxon>Boletales</taxon>
        <taxon>Sclerodermatineae</taxon>
        <taxon>Pisolithaceae</taxon>
        <taxon>Pisolithus</taxon>
    </lineage>
</organism>
<dbReference type="OrthoDB" id="2656247at2759"/>
<name>A0A0C9YR59_9AGAM</name>